<keyword evidence="5" id="KW-0732">Signal</keyword>
<evidence type="ECO:0000313" key="16">
    <source>
        <dbReference type="Proteomes" id="UP000003416"/>
    </source>
</evidence>
<evidence type="ECO:0000256" key="2">
    <source>
        <dbReference type="ARBA" id="ARBA00022448"/>
    </source>
</evidence>
<evidence type="ECO:0000256" key="11">
    <source>
        <dbReference type="RuleBase" id="RU003357"/>
    </source>
</evidence>
<dbReference type="NCBIfam" id="TIGR04056">
    <property type="entry name" value="OMP_RagA_SusC"/>
    <property type="match status" value="1"/>
</dbReference>
<accession>F3PT76</accession>
<keyword evidence="6 11" id="KW-0798">TonB box</keyword>
<dbReference type="Pfam" id="PF00593">
    <property type="entry name" value="TonB_dep_Rec_b-barrel"/>
    <property type="match status" value="1"/>
</dbReference>
<sequence length="1161" mass="129997">MTLFNFINLVIAYGIILLEIQKADKHCNAHRRLEEKHLSFLQKRKISIKLKNKDMKKKSHVDLPYGENPPINQIFRIMKVTVFLLCFCSLSMVASTVNSQNARVSIKKSNAPLEEILNEIENQTDYLFMYSDVVNVKQRVSVKAKEQPVSKVLRELFDGKVGYKMEGSHIILSPATEDEQTASSEQTSNITVKGQVLDETGQTVPGVNIIVKGNSSLGTVTDLDGNFTLNVPKGVTMVVSFIGYKNYEFVAVADKAVVINLVPDTEVLDEVVVVGYTTVKKSSITGAIGSVKADKLKDVTTPDVSGMLQGKVAGVVVTPTSGKPGSEVSIRVRGIGSIRGNQSPLWVIDGVVGASGAELNPNDIEAISVLKDGSATALYGSRGANGVIQVTTKRAKSGTSQFEAGAKFGLSELQRGNLRMMNGAEYYDYLYEAFTNAGTLEEQHWFQPYLRNQNFDWWEEATQVATTQNYNVSYKYGNDKIRSYISADYYTEDGAIKGYDYDRVTLRTNTDYVVNNRLTLKASLALSYKETFDQQQSLSYASYTPWDSPYNSKGELKTGQEGLPSKEDAATADPRDYWYSDGGYNYMNYYQRHWSKNRNNSMNINLGFHYKLLDFLKYESNNQVSFINSYNEQYTDPKDHGQEADHGKVYNGNSNSRHLYLSQMLHLTRIFADIHEVDAYLGYDYDESRYFSNWGQAKNIYSGAEVIGAGAGDQTAGGSKSERKNAAVYFNANYTYDSKYLLQVMVRRDGSSRFGTNKRWGTFWSVGGGWNLHKEAFMEELTFIDEFKPRFSYGISGNEPGGAYEWTTKLDITQQYANEIAFFSNYAGNPNLSWEETASLDYGVDMRLFDRVSITVDGYYRKAKNLIYLRHLPAVSGYNRQTANDGSMVNKGFELTVTPELIKTKDIYWDMTFNMGYNKNEITKMPSGDELYTQATAEGYPYMNWYMREWAGVDPMTGRPLWFVVDKETGDRTVTGDYNKATRQLLDAVPIPKVNGAIGTNFSWKGLSVNANFTFSTGAKIYNSARAAALDRDAGRTSQPPMKLADGWNRWQKPGDRATHPQLIAGGNNSADGESTRYLENGDYFKLKSLSVSYSLPEQWIKPLSLKSARISLGGENLFTVTKFSGIDPEVLFSSSYNGKASSGNSYPSVRRFTMGLNVTF</sequence>
<dbReference type="PROSITE" id="PS52016">
    <property type="entry name" value="TONB_DEPENDENT_REC_3"/>
    <property type="match status" value="1"/>
</dbReference>
<dbReference type="InterPro" id="IPR023996">
    <property type="entry name" value="TonB-dep_OMP_SusC/RagA"/>
</dbReference>
<dbReference type="InterPro" id="IPR039426">
    <property type="entry name" value="TonB-dep_rcpt-like"/>
</dbReference>
<comment type="similarity">
    <text evidence="10 11">Belongs to the TonB-dependent receptor family.</text>
</comment>
<evidence type="ECO:0000256" key="5">
    <source>
        <dbReference type="ARBA" id="ARBA00022729"/>
    </source>
</evidence>
<keyword evidence="8 15" id="KW-0675">Receptor</keyword>
<reference evidence="15 16" key="1">
    <citation type="submission" date="2011-02" db="EMBL/GenBank/DDBJ databases">
        <authorList>
            <person name="Weinstock G."/>
            <person name="Sodergren E."/>
            <person name="Clifton S."/>
            <person name="Fulton L."/>
            <person name="Fulton B."/>
            <person name="Courtney L."/>
            <person name="Fronick C."/>
            <person name="Harrison M."/>
            <person name="Strong C."/>
            <person name="Farmer C."/>
            <person name="Delahaunty K."/>
            <person name="Markovic C."/>
            <person name="Hall O."/>
            <person name="Minx P."/>
            <person name="Tomlinson C."/>
            <person name="Mitreva M."/>
            <person name="Hou S."/>
            <person name="Chen J."/>
            <person name="Wollam A."/>
            <person name="Pepin K.H."/>
            <person name="Johnson M."/>
            <person name="Bhonagiri V."/>
            <person name="Zhang X."/>
            <person name="Suruliraj S."/>
            <person name="Warren W."/>
            <person name="Chinwalla A."/>
            <person name="Mardis E.R."/>
            <person name="Wilson R.K."/>
        </authorList>
    </citation>
    <scope>NUCLEOTIDE SEQUENCE [LARGE SCALE GENOMIC DNA]</scope>
    <source>
        <strain evidence="15 16">YIT 12057</strain>
    </source>
</reference>
<organism evidence="15 16">
    <name type="scientific">Bacteroides fluxus YIT 12057</name>
    <dbReference type="NCBI Taxonomy" id="763034"/>
    <lineage>
        <taxon>Bacteria</taxon>
        <taxon>Pseudomonadati</taxon>
        <taxon>Bacteroidota</taxon>
        <taxon>Bacteroidia</taxon>
        <taxon>Bacteroidales</taxon>
        <taxon>Bacteroidaceae</taxon>
        <taxon>Bacteroides</taxon>
    </lineage>
</organism>
<dbReference type="InterPro" id="IPR037066">
    <property type="entry name" value="Plug_dom_sf"/>
</dbReference>
<evidence type="ECO:0000256" key="10">
    <source>
        <dbReference type="PROSITE-ProRule" id="PRU01360"/>
    </source>
</evidence>
<dbReference type="eggNOG" id="COG4771">
    <property type="taxonomic scope" value="Bacteria"/>
</dbReference>
<dbReference type="HOGENOM" id="CLU_004317_0_1_10"/>
<feature type="region of interest" description="Disordered" evidence="12">
    <location>
        <begin position="1032"/>
        <end position="1051"/>
    </location>
</feature>
<dbReference type="Proteomes" id="UP000003416">
    <property type="component" value="Unassembled WGS sequence"/>
</dbReference>
<evidence type="ECO:0000256" key="8">
    <source>
        <dbReference type="ARBA" id="ARBA00023170"/>
    </source>
</evidence>
<dbReference type="AlphaFoldDB" id="F3PT76"/>
<dbReference type="GO" id="GO:0015344">
    <property type="term" value="F:siderophore uptake transmembrane transporter activity"/>
    <property type="evidence" value="ECO:0007669"/>
    <property type="project" value="TreeGrafter"/>
</dbReference>
<dbReference type="Pfam" id="PF07715">
    <property type="entry name" value="Plug"/>
    <property type="match status" value="1"/>
</dbReference>
<keyword evidence="9 10" id="KW-0998">Cell outer membrane</keyword>
<evidence type="ECO:0000259" key="14">
    <source>
        <dbReference type="Pfam" id="PF07715"/>
    </source>
</evidence>
<name>F3PT76_9BACE</name>
<keyword evidence="4 10" id="KW-0812">Transmembrane</keyword>
<keyword evidence="3 10" id="KW-1134">Transmembrane beta strand</keyword>
<dbReference type="EMBL" id="AFBN01000034">
    <property type="protein sequence ID" value="EGF57094.1"/>
    <property type="molecule type" value="Genomic_DNA"/>
</dbReference>
<dbReference type="SUPFAM" id="SSF49464">
    <property type="entry name" value="Carboxypeptidase regulatory domain-like"/>
    <property type="match status" value="1"/>
</dbReference>
<dbReference type="STRING" id="763034.HMPREF9446_01942"/>
<dbReference type="NCBIfam" id="TIGR04057">
    <property type="entry name" value="SusC_RagA_signa"/>
    <property type="match status" value="1"/>
</dbReference>
<feature type="domain" description="TonB-dependent receptor plug" evidence="14">
    <location>
        <begin position="281"/>
        <end position="387"/>
    </location>
</feature>
<dbReference type="Pfam" id="PF13715">
    <property type="entry name" value="CarbopepD_reg_2"/>
    <property type="match status" value="1"/>
</dbReference>
<dbReference type="PANTHER" id="PTHR30069:SF29">
    <property type="entry name" value="HEMOGLOBIN AND HEMOGLOBIN-HAPTOGLOBIN-BINDING PROTEIN 1-RELATED"/>
    <property type="match status" value="1"/>
</dbReference>
<feature type="domain" description="TonB-dependent receptor-like beta-barrel" evidence="13">
    <location>
        <begin position="571"/>
        <end position="1118"/>
    </location>
</feature>
<dbReference type="InterPro" id="IPR008969">
    <property type="entry name" value="CarboxyPept-like_regulatory"/>
</dbReference>
<evidence type="ECO:0000256" key="1">
    <source>
        <dbReference type="ARBA" id="ARBA00004571"/>
    </source>
</evidence>
<evidence type="ECO:0000256" key="12">
    <source>
        <dbReference type="SAM" id="MobiDB-lite"/>
    </source>
</evidence>
<dbReference type="SUPFAM" id="SSF56935">
    <property type="entry name" value="Porins"/>
    <property type="match status" value="1"/>
</dbReference>
<protein>
    <submittedName>
        <fullName evidence="15">TonB-dependent receptor plug domain protein</fullName>
    </submittedName>
</protein>
<proteinExistence type="inferred from homology"/>
<keyword evidence="2 10" id="KW-0813">Transport</keyword>
<evidence type="ECO:0000256" key="9">
    <source>
        <dbReference type="ARBA" id="ARBA00023237"/>
    </source>
</evidence>
<dbReference type="PANTHER" id="PTHR30069">
    <property type="entry name" value="TONB-DEPENDENT OUTER MEMBRANE RECEPTOR"/>
    <property type="match status" value="1"/>
</dbReference>
<evidence type="ECO:0000256" key="6">
    <source>
        <dbReference type="ARBA" id="ARBA00023077"/>
    </source>
</evidence>
<evidence type="ECO:0000256" key="7">
    <source>
        <dbReference type="ARBA" id="ARBA00023136"/>
    </source>
</evidence>
<dbReference type="InterPro" id="IPR023997">
    <property type="entry name" value="TonB-dep_OMP_SusC/RagA_CS"/>
</dbReference>
<dbReference type="Gene3D" id="2.170.130.10">
    <property type="entry name" value="TonB-dependent receptor, plug domain"/>
    <property type="match status" value="1"/>
</dbReference>
<evidence type="ECO:0000256" key="3">
    <source>
        <dbReference type="ARBA" id="ARBA00022452"/>
    </source>
</evidence>
<dbReference type="GO" id="GO:0009279">
    <property type="term" value="C:cell outer membrane"/>
    <property type="evidence" value="ECO:0007669"/>
    <property type="project" value="UniProtKB-SubCell"/>
</dbReference>
<gene>
    <name evidence="15" type="ORF">HMPREF9446_01942</name>
</gene>
<keyword evidence="16" id="KW-1185">Reference proteome</keyword>
<dbReference type="Gene3D" id="2.40.170.20">
    <property type="entry name" value="TonB-dependent receptor, beta-barrel domain"/>
    <property type="match status" value="1"/>
</dbReference>
<comment type="subcellular location">
    <subcellularLocation>
        <location evidence="1 10">Cell outer membrane</location>
        <topology evidence="1 10">Multi-pass membrane protein</topology>
    </subcellularLocation>
</comment>
<comment type="caution">
    <text evidence="15">The sequence shown here is derived from an EMBL/GenBank/DDBJ whole genome shotgun (WGS) entry which is preliminary data.</text>
</comment>
<evidence type="ECO:0000256" key="4">
    <source>
        <dbReference type="ARBA" id="ARBA00022692"/>
    </source>
</evidence>
<dbReference type="InterPro" id="IPR000531">
    <property type="entry name" value="Beta-barrel_TonB"/>
</dbReference>
<dbReference type="Gene3D" id="2.60.40.1120">
    <property type="entry name" value="Carboxypeptidase-like, regulatory domain"/>
    <property type="match status" value="1"/>
</dbReference>
<dbReference type="InterPro" id="IPR012910">
    <property type="entry name" value="Plug_dom"/>
</dbReference>
<dbReference type="InterPro" id="IPR036942">
    <property type="entry name" value="Beta-barrel_TonB_sf"/>
</dbReference>
<dbReference type="GO" id="GO:0044718">
    <property type="term" value="P:siderophore transmembrane transport"/>
    <property type="evidence" value="ECO:0007669"/>
    <property type="project" value="TreeGrafter"/>
</dbReference>
<evidence type="ECO:0000313" key="15">
    <source>
        <dbReference type="EMBL" id="EGF57094.1"/>
    </source>
</evidence>
<keyword evidence="7 10" id="KW-0472">Membrane</keyword>
<evidence type="ECO:0000259" key="13">
    <source>
        <dbReference type="Pfam" id="PF00593"/>
    </source>
</evidence>